<feature type="region of interest" description="Disordered" evidence="1">
    <location>
        <begin position="289"/>
        <end position="314"/>
    </location>
</feature>
<dbReference type="EMBL" id="JACJIA010000002">
    <property type="protein sequence ID" value="MBA8950587.1"/>
    <property type="molecule type" value="Genomic_DNA"/>
</dbReference>
<dbReference type="PANTHER" id="PTHR35333">
    <property type="entry name" value="BETA-LACTAMASE"/>
    <property type="match status" value="1"/>
</dbReference>
<dbReference type="SUPFAM" id="SSF56601">
    <property type="entry name" value="beta-lactamase/transpeptidase-like"/>
    <property type="match status" value="1"/>
</dbReference>
<evidence type="ECO:0000313" key="5">
    <source>
        <dbReference type="Proteomes" id="UP000572680"/>
    </source>
</evidence>
<dbReference type="GO" id="GO:0030655">
    <property type="term" value="P:beta-lactam antibiotic catabolic process"/>
    <property type="evidence" value="ECO:0007669"/>
    <property type="project" value="InterPro"/>
</dbReference>
<evidence type="ECO:0000256" key="1">
    <source>
        <dbReference type="SAM" id="MobiDB-lite"/>
    </source>
</evidence>
<keyword evidence="2" id="KW-0732">Signal</keyword>
<dbReference type="PANTHER" id="PTHR35333:SF3">
    <property type="entry name" value="BETA-LACTAMASE-TYPE TRANSPEPTIDASE FOLD CONTAINING PROTEIN"/>
    <property type="match status" value="1"/>
</dbReference>
<dbReference type="InterPro" id="IPR012338">
    <property type="entry name" value="Beta-lactam/transpept-like"/>
</dbReference>
<dbReference type="Proteomes" id="UP000572680">
    <property type="component" value="Unassembled WGS sequence"/>
</dbReference>
<dbReference type="GO" id="GO:0046677">
    <property type="term" value="P:response to antibiotic"/>
    <property type="evidence" value="ECO:0007669"/>
    <property type="project" value="InterPro"/>
</dbReference>
<feature type="signal peptide" evidence="2">
    <location>
        <begin position="1"/>
        <end position="31"/>
    </location>
</feature>
<feature type="chain" id="PRO_5031480871" description="Beta-lactamase class A catalytic domain-containing protein" evidence="2">
    <location>
        <begin position="32"/>
        <end position="314"/>
    </location>
</feature>
<protein>
    <recommendedName>
        <fullName evidence="3">Beta-lactamase class A catalytic domain-containing protein</fullName>
    </recommendedName>
</protein>
<dbReference type="GO" id="GO:0008800">
    <property type="term" value="F:beta-lactamase activity"/>
    <property type="evidence" value="ECO:0007669"/>
    <property type="project" value="InterPro"/>
</dbReference>
<dbReference type="Gene3D" id="3.40.710.10">
    <property type="entry name" value="DD-peptidase/beta-lactamase superfamily"/>
    <property type="match status" value="1"/>
</dbReference>
<keyword evidence="5" id="KW-1185">Reference proteome</keyword>
<evidence type="ECO:0000313" key="4">
    <source>
        <dbReference type="EMBL" id="MBA8950587.1"/>
    </source>
</evidence>
<feature type="domain" description="Beta-lactamase class A catalytic" evidence="3">
    <location>
        <begin position="124"/>
        <end position="262"/>
    </location>
</feature>
<dbReference type="AlphaFoldDB" id="A0A7W3LLZ8"/>
<name>A0A7W3LLZ8_ACTNM</name>
<feature type="compositionally biased region" description="Polar residues" evidence="1">
    <location>
        <begin position="290"/>
        <end position="308"/>
    </location>
</feature>
<gene>
    <name evidence="4" type="ORF">HNR61_002200</name>
</gene>
<proteinExistence type="predicted"/>
<dbReference type="RefSeq" id="WP_182842974.1">
    <property type="nucleotide sequence ID" value="NZ_BAAALP010000022.1"/>
</dbReference>
<dbReference type="InterPro" id="IPR000871">
    <property type="entry name" value="Beta-lactam_class-A"/>
</dbReference>
<reference evidence="4 5" key="1">
    <citation type="submission" date="2020-08" db="EMBL/GenBank/DDBJ databases">
        <title>Genomic Encyclopedia of Type Strains, Phase IV (KMG-IV): sequencing the most valuable type-strain genomes for metagenomic binning, comparative biology and taxonomic classification.</title>
        <authorList>
            <person name="Goeker M."/>
        </authorList>
    </citation>
    <scope>NUCLEOTIDE SEQUENCE [LARGE SCALE GENOMIC DNA]</scope>
    <source>
        <strain evidence="4 5">DSM 44197</strain>
    </source>
</reference>
<evidence type="ECO:0000256" key="2">
    <source>
        <dbReference type="SAM" id="SignalP"/>
    </source>
</evidence>
<organism evidence="4 5">
    <name type="scientific">Actinomadura namibiensis</name>
    <dbReference type="NCBI Taxonomy" id="182080"/>
    <lineage>
        <taxon>Bacteria</taxon>
        <taxon>Bacillati</taxon>
        <taxon>Actinomycetota</taxon>
        <taxon>Actinomycetes</taxon>
        <taxon>Streptosporangiales</taxon>
        <taxon>Thermomonosporaceae</taxon>
        <taxon>Actinomadura</taxon>
    </lineage>
</organism>
<evidence type="ECO:0000259" key="3">
    <source>
        <dbReference type="Pfam" id="PF13354"/>
    </source>
</evidence>
<comment type="caution">
    <text evidence="4">The sequence shown here is derived from an EMBL/GenBank/DDBJ whole genome shotgun (WGS) entry which is preliminary data.</text>
</comment>
<sequence length="314" mass="33563">MRPRPARTAGSLLAGAVLTASATIGAVPAHAAAPSATAAAAPKHCVSKANPKQAQRISDAIRSALSGRSGTESVAVLDRKRGISCSVGGTRRYDSASVVKATILAATLRRAIEKGRGLTANEKSLAHKMITRSDNGAASSLWRSLGRTRMQKFLNMAGMKSTKLGPDGYWGLTQITTGDQIKLLSLLTKGNKVLTDRARDYQLTLMNSVVPAQRWGTPAGRPTGVKWHVKNGWLPRHGKHWRVHSIGAFTGRGENYMIVVLTRDTPSMGYAVTTIERVASAVHRNLNPGLRSQSFQSTPNPTWETSDGSVPPNV</sequence>
<dbReference type="Pfam" id="PF13354">
    <property type="entry name" value="Beta-lactamase2"/>
    <property type="match status" value="1"/>
</dbReference>
<accession>A0A7W3LLZ8</accession>
<dbReference type="InterPro" id="IPR045155">
    <property type="entry name" value="Beta-lactam_cat"/>
</dbReference>